<accession>A0A024WLR3</accession>
<evidence type="ECO:0000256" key="1">
    <source>
        <dbReference type="SAM" id="MobiDB-lite"/>
    </source>
</evidence>
<gene>
    <name evidence="2" type="ORF">PFMALIP_04331</name>
</gene>
<dbReference type="AlphaFoldDB" id="A0A024WLR3"/>
<evidence type="ECO:0000313" key="2">
    <source>
        <dbReference type="EMBL" id="ETW47640.1"/>
    </source>
</evidence>
<reference evidence="2 3" key="2">
    <citation type="submission" date="2013-02" db="EMBL/GenBank/DDBJ databases">
        <title>The Genome Sequence of Plasmodium falciparum MaliPS096_E11.</title>
        <authorList>
            <consortium name="The Broad Institute Genome Sequencing Platform"/>
            <consortium name="The Broad Institute Genome Sequencing Center for Infectious Disease"/>
            <person name="Neafsey D."/>
            <person name="Cheeseman I."/>
            <person name="Volkman S."/>
            <person name="Adams J."/>
            <person name="Walker B."/>
            <person name="Young S.K."/>
            <person name="Zeng Q."/>
            <person name="Gargeya S."/>
            <person name="Fitzgerald M."/>
            <person name="Haas B."/>
            <person name="Abouelleil A."/>
            <person name="Alvarado L."/>
            <person name="Arachchi H.M."/>
            <person name="Berlin A.M."/>
            <person name="Chapman S.B."/>
            <person name="Dewar J."/>
            <person name="Goldberg J."/>
            <person name="Griggs A."/>
            <person name="Gujja S."/>
            <person name="Hansen M."/>
            <person name="Howarth C."/>
            <person name="Imamovic A."/>
            <person name="Larimer J."/>
            <person name="McCowan C."/>
            <person name="Murphy C."/>
            <person name="Neiman D."/>
            <person name="Pearson M."/>
            <person name="Priest M."/>
            <person name="Roberts A."/>
            <person name="Saif S."/>
            <person name="Shea T."/>
            <person name="Sisk P."/>
            <person name="Sykes S."/>
            <person name="Wortman J."/>
            <person name="Nusbaum C."/>
            <person name="Birren B."/>
        </authorList>
    </citation>
    <scope>NUCLEOTIDE SEQUENCE [LARGE SCALE GENOMIC DNA]</scope>
    <source>
        <strain evidence="2 3">MaliPS096_E11</strain>
    </source>
</reference>
<organism evidence="2 3">
    <name type="scientific">Plasmodium falciparum MaliPS096_E11</name>
    <dbReference type="NCBI Taxonomy" id="1036727"/>
    <lineage>
        <taxon>Eukaryota</taxon>
        <taxon>Sar</taxon>
        <taxon>Alveolata</taxon>
        <taxon>Apicomplexa</taxon>
        <taxon>Aconoidasida</taxon>
        <taxon>Haemosporida</taxon>
        <taxon>Plasmodiidae</taxon>
        <taxon>Plasmodium</taxon>
        <taxon>Plasmodium (Laverania)</taxon>
    </lineage>
</organism>
<reference evidence="2 3" key="1">
    <citation type="submission" date="2013-02" db="EMBL/GenBank/DDBJ databases">
        <title>The Genome Annotation of Plasmodium falciparum MaliPS096_E11.</title>
        <authorList>
            <consortium name="The Broad Institute Genome Sequencing Platform"/>
            <consortium name="The Broad Institute Genome Sequencing Center for Infectious Disease"/>
            <person name="Neafsey D."/>
            <person name="Hoffman S."/>
            <person name="Volkman S."/>
            <person name="Rosenthal P."/>
            <person name="Walker B."/>
            <person name="Young S.K."/>
            <person name="Zeng Q."/>
            <person name="Gargeya S."/>
            <person name="Fitzgerald M."/>
            <person name="Haas B."/>
            <person name="Abouelleil A."/>
            <person name="Allen A.W."/>
            <person name="Alvarado L."/>
            <person name="Arachchi H.M."/>
            <person name="Berlin A.M."/>
            <person name="Chapman S.B."/>
            <person name="Gainer-Dewar J."/>
            <person name="Goldberg J."/>
            <person name="Griggs A."/>
            <person name="Gujja S."/>
            <person name="Hansen M."/>
            <person name="Howarth C."/>
            <person name="Imamovic A."/>
            <person name="Ireland A."/>
            <person name="Larimer J."/>
            <person name="McCowan C."/>
            <person name="Murphy C."/>
            <person name="Pearson M."/>
            <person name="Poon T.W."/>
            <person name="Priest M."/>
            <person name="Roberts A."/>
            <person name="Saif S."/>
            <person name="Shea T."/>
            <person name="Sisk P."/>
            <person name="Sykes S."/>
            <person name="Wortman J."/>
            <person name="Nusbaum C."/>
            <person name="Birren B."/>
        </authorList>
    </citation>
    <scope>NUCLEOTIDE SEQUENCE [LARGE SCALE GENOMIC DNA]</scope>
    <source>
        <strain evidence="2 3">MaliPS096_E11</strain>
    </source>
</reference>
<dbReference type="EMBL" id="KI925604">
    <property type="protein sequence ID" value="ETW47640.1"/>
    <property type="molecule type" value="Genomic_DNA"/>
</dbReference>
<evidence type="ECO:0000313" key="3">
    <source>
        <dbReference type="Proteomes" id="UP000030699"/>
    </source>
</evidence>
<protein>
    <submittedName>
        <fullName evidence="2">Uncharacterized protein</fullName>
    </submittedName>
</protein>
<feature type="region of interest" description="Disordered" evidence="1">
    <location>
        <begin position="114"/>
        <end position="141"/>
    </location>
</feature>
<feature type="compositionally biased region" description="Basic and acidic residues" evidence="1">
    <location>
        <begin position="121"/>
        <end position="141"/>
    </location>
</feature>
<dbReference type="OrthoDB" id="387525at2759"/>
<sequence>MNNSTSCVSINVQDILFNLAKQKDERIFYFLEKDKTLINIQDGNEKENKEENYLDRLTNLFKYLTLGVEKNNSTEKNSTHSIKYDGHKNSLQQVVYNLKLKRASELSVPHRILGNTSISKNDSDKERDNNTKKEENDDTRDSQIYDHNICGLIKEHQDIQTISLQQEDDKKILNMGKFIK</sequence>
<name>A0A024WLR3_PLAFA</name>
<dbReference type="Proteomes" id="UP000030699">
    <property type="component" value="Unassembled WGS sequence"/>
</dbReference>
<proteinExistence type="predicted"/>